<reference evidence="2" key="1">
    <citation type="journal article" date="2020" name="Fungal Divers.">
        <title>Resolving the Mortierellaceae phylogeny through synthesis of multi-gene phylogenetics and phylogenomics.</title>
        <authorList>
            <person name="Vandepol N."/>
            <person name="Liber J."/>
            <person name="Desiro A."/>
            <person name="Na H."/>
            <person name="Kennedy M."/>
            <person name="Barry K."/>
            <person name="Grigoriev I.V."/>
            <person name="Miller A.N."/>
            <person name="O'Donnell K."/>
            <person name="Stajich J.E."/>
            <person name="Bonito G."/>
        </authorList>
    </citation>
    <scope>NUCLEOTIDE SEQUENCE</scope>
    <source>
        <strain evidence="2">NVP1</strain>
    </source>
</reference>
<dbReference type="CDD" id="cd20071">
    <property type="entry name" value="SET_SMYD"/>
    <property type="match status" value="1"/>
</dbReference>
<comment type="caution">
    <text evidence="2">The sequence shown here is derived from an EMBL/GenBank/DDBJ whole genome shotgun (WGS) entry which is preliminary data.</text>
</comment>
<dbReference type="SUPFAM" id="SSF82199">
    <property type="entry name" value="SET domain"/>
    <property type="match status" value="1"/>
</dbReference>
<sequence>MPSNTLIQDIHTSPVPSFPVEVILLPSKGRSYLATRTIAPGELIFVADAFGTTMCDPWLDCGICHYCWSPIRSRKDQIKLPNKAKETTGEKKSARPKQETVMVFCNQECWTLYSPSVADMVCRVEQKVRRTWNDAVARHWTLKSKPTLQTATRPAYKEQIEEALALADSREKVLDLVDNDLAQFLNHYWAAVDSLIQEQVSQMENNSDSNARRTPPNQRSEALFPMLAKYLLSGDNNAQLAPKTSDDDCETTRLVTEIIMRHQHPESSTTQVNATFADYCAMQSNELTILRQELKSEMDDSDEISAPSAEACAQERQQHEIVKLDEPADSEHWHWRRLLSLVPAHLLSCLYVYLRLRDAFFLVLLDSTSDGLPLPSLTIDQATFRAILYREVANSFGIRDASDELLGFAVFPRACFFNHSCCPNVQKKRATGSPSKEQVGEEEMQRVRQMEYWSTREIQAGEECCISYGDISKSREERQQRLEEMYFFRCSCPRCIDEEKQDTHSECNKS</sequence>
<dbReference type="InterPro" id="IPR046341">
    <property type="entry name" value="SET_dom_sf"/>
</dbReference>
<name>A0A9P5VJX5_9FUNG</name>
<dbReference type="Pfam" id="PF00856">
    <property type="entry name" value="SET"/>
    <property type="match status" value="1"/>
</dbReference>
<dbReference type="Proteomes" id="UP000696485">
    <property type="component" value="Unassembled WGS sequence"/>
</dbReference>
<organism evidence="2 3">
    <name type="scientific">Podila minutissima</name>
    <dbReference type="NCBI Taxonomy" id="64525"/>
    <lineage>
        <taxon>Eukaryota</taxon>
        <taxon>Fungi</taxon>
        <taxon>Fungi incertae sedis</taxon>
        <taxon>Mucoromycota</taxon>
        <taxon>Mortierellomycotina</taxon>
        <taxon>Mortierellomycetes</taxon>
        <taxon>Mortierellales</taxon>
        <taxon>Mortierellaceae</taxon>
        <taxon>Podila</taxon>
    </lineage>
</organism>
<evidence type="ECO:0000313" key="3">
    <source>
        <dbReference type="Proteomes" id="UP000696485"/>
    </source>
</evidence>
<dbReference type="Gene3D" id="2.170.270.10">
    <property type="entry name" value="SET domain"/>
    <property type="match status" value="1"/>
</dbReference>
<dbReference type="PROSITE" id="PS50280">
    <property type="entry name" value="SET"/>
    <property type="match status" value="1"/>
</dbReference>
<dbReference type="AlphaFoldDB" id="A0A9P5VJX5"/>
<dbReference type="GO" id="GO:0005634">
    <property type="term" value="C:nucleus"/>
    <property type="evidence" value="ECO:0007669"/>
    <property type="project" value="TreeGrafter"/>
</dbReference>
<dbReference type="EMBL" id="JAAAUY010000606">
    <property type="protein sequence ID" value="KAF9327996.1"/>
    <property type="molecule type" value="Genomic_DNA"/>
</dbReference>
<evidence type="ECO:0000259" key="1">
    <source>
        <dbReference type="PROSITE" id="PS50280"/>
    </source>
</evidence>
<keyword evidence="3" id="KW-1185">Reference proteome</keyword>
<evidence type="ECO:0000313" key="2">
    <source>
        <dbReference type="EMBL" id="KAF9327996.1"/>
    </source>
</evidence>
<gene>
    <name evidence="2" type="ORF">BG006_008769</name>
</gene>
<dbReference type="InterPro" id="IPR001214">
    <property type="entry name" value="SET_dom"/>
</dbReference>
<accession>A0A9P5VJX5</accession>
<feature type="domain" description="SET" evidence="1">
    <location>
        <begin position="18"/>
        <end position="469"/>
    </location>
</feature>
<proteinExistence type="predicted"/>
<dbReference type="InterPro" id="IPR050869">
    <property type="entry name" value="H3K4_H4K5_MeTrfase"/>
</dbReference>
<protein>
    <recommendedName>
        <fullName evidence="1">SET domain-containing protein</fullName>
    </recommendedName>
</protein>
<dbReference type="PANTHER" id="PTHR12197">
    <property type="entry name" value="HISTONE-LYSINE N-METHYLTRANSFERASE SMYD"/>
    <property type="match status" value="1"/>
</dbReference>
<dbReference type="PANTHER" id="PTHR12197:SF294">
    <property type="entry name" value="POTENTIAL PROTEIN LYSINE METHYLTRANSFERASE SET6"/>
    <property type="match status" value="1"/>
</dbReference>